<keyword evidence="2" id="KW-0614">Plasmid</keyword>
<keyword evidence="3" id="KW-1185">Reference proteome</keyword>
<name>K9US03_CHAP6</name>
<feature type="compositionally biased region" description="Polar residues" evidence="1">
    <location>
        <begin position="527"/>
        <end position="547"/>
    </location>
</feature>
<dbReference type="OrthoDB" id="580677at2"/>
<accession>K9US03</accession>
<reference evidence="2 3" key="1">
    <citation type="submission" date="2012-05" db="EMBL/GenBank/DDBJ databases">
        <title>Noncontiguous Finished plasmid 1 of genome of Chamaesiphon sp. PCC 6605.</title>
        <authorList>
            <consortium name="US DOE Joint Genome Institute"/>
            <person name="Gugger M."/>
            <person name="Coursin T."/>
            <person name="Rippka R."/>
            <person name="Tandeau De Marsac N."/>
            <person name="Huntemann M."/>
            <person name="Wei C.-L."/>
            <person name="Han J."/>
            <person name="Detter J.C."/>
            <person name="Han C."/>
            <person name="Tapia R."/>
            <person name="Chen A."/>
            <person name="Kyrpides N."/>
            <person name="Mavromatis K."/>
            <person name="Markowitz V."/>
            <person name="Szeto E."/>
            <person name="Ivanova N."/>
            <person name="Pagani I."/>
            <person name="Pati A."/>
            <person name="Goodwin L."/>
            <person name="Nordberg H.P."/>
            <person name="Cantor M.N."/>
            <person name="Hua S.X."/>
            <person name="Woyke T."/>
            <person name="Kerfeld C.A."/>
        </authorList>
    </citation>
    <scope>NUCLEOTIDE SEQUENCE [LARGE SCALE GENOMIC DNA]</scope>
    <source>
        <strain evidence="3">ATCC 27169 / PCC 6605</strain>
        <plasmid evidence="3">Plasmid pCHA6605.01</plasmid>
    </source>
</reference>
<organism evidence="2 3">
    <name type="scientific">Chamaesiphon minutus (strain ATCC 27169 / PCC 6605)</name>
    <dbReference type="NCBI Taxonomy" id="1173020"/>
    <lineage>
        <taxon>Bacteria</taxon>
        <taxon>Bacillati</taxon>
        <taxon>Cyanobacteriota</taxon>
        <taxon>Cyanophyceae</taxon>
        <taxon>Gomontiellales</taxon>
        <taxon>Chamaesiphonaceae</taxon>
        <taxon>Chamaesiphon</taxon>
    </lineage>
</organism>
<sequence length="595" mass="65045">MQETYSQIHSQSERSSQQLNQAGASAFANLMAALVKLSNREKKNKTKSKKLTVTRTNPSEARSVESATASRTNLPETTMDSGVKVTRKDSDNPDLSPEQQAERSIEQLNSRLANQKSFSREIDVNGTKYKFDKQRNGSISIESKDSRLFAKQGKSPFLFAQSEKLTFTGDKQKIIKDLPNIVARVERELDLEKPKQINNRNEVLYGYDSNNNFIDNKLSQKDAQAVLDLMGSKEGTTIAGGENLLIEYDGKKLFETDAQGVVTHSAYDRDPELLSSIKLKDENGLTELTNYAKRMAATPDREAKGSKVEVSKTNPKAELVPEPLQAATPVAPRSPIGKTLDRAEPTTEVDRTQTSTVVYDRVLKSEFDKVKPKSEKTVNIDGVKFRLNRQTQRGTRSIFVTPNEGSKSIQIGKLDKDGKFQPAPKLNDPNVTKALEKVLVARGIDPQPVKEAQQLEVAARSKDPNYLPIAKENAPSPTPNLSNSPELATAGNAPSINTPKPKPKNKTNAPEQATTTANAQTVTLPTQGENVLNSTPDSSNNSPQFAQGSPERTPAPANAQTVTLPTQGEKGTVTLPTNGGNSERSQPEPEVSPSR</sequence>
<gene>
    <name evidence="2" type="ORF">Cha6605_6407</name>
</gene>
<feature type="compositionally biased region" description="Polar residues" evidence="1">
    <location>
        <begin position="479"/>
        <end position="496"/>
    </location>
</feature>
<dbReference type="HOGENOM" id="CLU_484591_0_0_3"/>
<feature type="region of interest" description="Disordered" evidence="1">
    <location>
        <begin position="1"/>
        <end position="21"/>
    </location>
</feature>
<feature type="region of interest" description="Disordered" evidence="1">
    <location>
        <begin position="456"/>
        <end position="595"/>
    </location>
</feature>
<dbReference type="EMBL" id="CP003601">
    <property type="protein sequence ID" value="AFY97226.1"/>
    <property type="molecule type" value="Genomic_DNA"/>
</dbReference>
<feature type="compositionally biased region" description="Basic and acidic residues" evidence="1">
    <location>
        <begin position="339"/>
        <end position="351"/>
    </location>
</feature>
<evidence type="ECO:0008006" key="4">
    <source>
        <dbReference type="Google" id="ProtNLM"/>
    </source>
</evidence>
<feature type="compositionally biased region" description="Polar residues" evidence="1">
    <location>
        <begin position="574"/>
        <end position="584"/>
    </location>
</feature>
<feature type="region of interest" description="Disordered" evidence="1">
    <location>
        <begin position="38"/>
        <end position="103"/>
    </location>
</feature>
<dbReference type="AlphaFoldDB" id="K9US03"/>
<feature type="region of interest" description="Disordered" evidence="1">
    <location>
        <begin position="328"/>
        <end position="351"/>
    </location>
</feature>
<protein>
    <recommendedName>
        <fullName evidence="4">DUF3945 domain-containing protein</fullName>
    </recommendedName>
</protein>
<geneLocation type="plasmid" evidence="2 3">
    <name>pCHA6605.01</name>
</geneLocation>
<feature type="compositionally biased region" description="Low complexity" evidence="1">
    <location>
        <begin position="506"/>
        <end position="526"/>
    </location>
</feature>
<dbReference type="RefSeq" id="WP_015329108.1">
    <property type="nucleotide sequence ID" value="NC_020053.1"/>
</dbReference>
<evidence type="ECO:0000313" key="2">
    <source>
        <dbReference type="EMBL" id="AFY97226.1"/>
    </source>
</evidence>
<evidence type="ECO:0000313" key="3">
    <source>
        <dbReference type="Proteomes" id="UP000010366"/>
    </source>
</evidence>
<proteinExistence type="predicted"/>
<dbReference type="Proteomes" id="UP000010366">
    <property type="component" value="Plasmid pCHA6605.01"/>
</dbReference>
<dbReference type="KEGG" id="cmp:Cha6605_6407"/>
<feature type="compositionally biased region" description="Polar residues" evidence="1">
    <location>
        <begin position="53"/>
        <end position="80"/>
    </location>
</feature>
<evidence type="ECO:0000256" key="1">
    <source>
        <dbReference type="SAM" id="MobiDB-lite"/>
    </source>
</evidence>
<feature type="compositionally biased region" description="Basic residues" evidence="1">
    <location>
        <begin position="42"/>
        <end position="52"/>
    </location>
</feature>